<feature type="region of interest" description="Disordered" evidence="2">
    <location>
        <begin position="1"/>
        <end position="86"/>
    </location>
</feature>
<dbReference type="Proteomes" id="UP000008782">
    <property type="component" value="Unassembled WGS sequence"/>
</dbReference>
<evidence type="ECO:0000256" key="1">
    <source>
        <dbReference type="SAM" id="Coils"/>
    </source>
</evidence>
<feature type="compositionally biased region" description="Basic and acidic residues" evidence="2">
    <location>
        <begin position="758"/>
        <end position="771"/>
    </location>
</feature>
<proteinExistence type="predicted"/>
<sequence length="993" mass="110837">MTTIDGPPRSLTLAAGGLHTPPFDNSPSNGNQSASVQTFPIQVNTIATDHQVPTAGSSSAEDSTLESTVEDLQVTGESHAAPASLSRGLPGFGVELHTNGLIVLNSHEGEGTRRYYNPDEDEVDSDDGEAVSEDGLELHSGIRASSDEPSYNDEDDAEVAEKMDEQANEGSEPDGGEEEYDSMSTAGDNDDDFSLPQPPPIDLDRVGCRGECRRDFRQGVDFYEKQVEALQDRLRNLTMTNTDLKTKLHKATRQIDILKNPNPKKRTVRTWHEKLHLSITNPGHKDALPYSEIYKLCCKEENMSSKPENVHPNLRLRRPKANELQADALGGLLMGNSRDGSDSEPEGDNQGPAAERRDGPEALFVQDDEQTGVEQPQEVSVLSNLSFEQFPAKIQANIFKWVYIQEGKLIHCISRLDPYMPPEEPTGTNVDRSGLPHRFHLSGKSCNVTYAIKPNMHLALLSVCKRWHYLGVHAFYGLNTFAFSSLGEFGRFCTGIGAARRERIQHVELLWMGNQYLTQKPVKEGKELKWASKRAWDASWLCQMRRLKSLTIHIDESGSGYRRRKHEPAGHVDWMASMTAGQPNFRLTRSLRTLQGLDFIYQLRGMEFIQFYDYEMCRINGGRHPIRDWSFYMDIENVTAMPKTGDRAQEAEFENLTPVLRDFVLADEYLEAIKVLYRQSEAFDARHISSANGEEVGDEHADAEIPDIVRPAERRNTMASRAVTDMEIDEDDEVKLLDVAMPADRRNATASRVVTGAEHPDGDRKTTDTKKLSTAFEVGYDSAEDGSGTEDNDATPKANMLNARSGSAFSNASTFGEDGIGSSYGDEVSVAGSSKEKPIDLDSFEPEQTPQPTQLQHELDMKREPSVAVSIGPYSSRESERSFDSGSGLFLRSPTMSRSRTQRESTEMTETLQKRGFEDSEVRKVIDLTEFEDEPSSMSTGYPSSSQTSFTQQTHRHQPATFNLLTQLRNNPIRARPDSEEEETPVFKKPRLG</sequence>
<protein>
    <recommendedName>
        <fullName evidence="3">DUF7730 domain-containing protein</fullName>
    </recommendedName>
</protein>
<evidence type="ECO:0000313" key="4">
    <source>
        <dbReference type="EMBL" id="EFQ35443.1"/>
    </source>
</evidence>
<evidence type="ECO:0000313" key="5">
    <source>
        <dbReference type="Proteomes" id="UP000008782"/>
    </source>
</evidence>
<dbReference type="Pfam" id="PF24864">
    <property type="entry name" value="DUF7730"/>
    <property type="match status" value="1"/>
</dbReference>
<dbReference type="AlphaFoldDB" id="E3QX55"/>
<feature type="coiled-coil region" evidence="1">
    <location>
        <begin position="213"/>
        <end position="254"/>
    </location>
</feature>
<feature type="compositionally biased region" description="Polar residues" evidence="2">
    <location>
        <begin position="960"/>
        <end position="970"/>
    </location>
</feature>
<feature type="compositionally biased region" description="Basic and acidic residues" evidence="2">
    <location>
        <begin position="901"/>
        <end position="927"/>
    </location>
</feature>
<dbReference type="eggNOG" id="ENOG502RNRN">
    <property type="taxonomic scope" value="Eukaryota"/>
</dbReference>
<dbReference type="VEuPathDB" id="FungiDB:GLRG_10587"/>
<feature type="compositionally biased region" description="Acidic residues" evidence="2">
    <location>
        <begin position="118"/>
        <end position="135"/>
    </location>
</feature>
<keyword evidence="5" id="KW-1185">Reference proteome</keyword>
<gene>
    <name evidence="4" type="ORF">GLRG_10587</name>
</gene>
<feature type="region of interest" description="Disordered" evidence="2">
    <location>
        <begin position="332"/>
        <end position="357"/>
    </location>
</feature>
<dbReference type="HOGENOM" id="CLU_012102_0_0_1"/>
<feature type="domain" description="DUF7730" evidence="3">
    <location>
        <begin position="387"/>
        <end position="556"/>
    </location>
</feature>
<name>E3QX55_COLGM</name>
<organism evidence="5">
    <name type="scientific">Colletotrichum graminicola (strain M1.001 / M2 / FGSC 10212)</name>
    <name type="common">Maize anthracnose fungus</name>
    <name type="synonym">Glomerella graminicola</name>
    <dbReference type="NCBI Taxonomy" id="645133"/>
    <lineage>
        <taxon>Eukaryota</taxon>
        <taxon>Fungi</taxon>
        <taxon>Dikarya</taxon>
        <taxon>Ascomycota</taxon>
        <taxon>Pezizomycotina</taxon>
        <taxon>Sordariomycetes</taxon>
        <taxon>Hypocreomycetidae</taxon>
        <taxon>Glomerellales</taxon>
        <taxon>Glomerellaceae</taxon>
        <taxon>Colletotrichum</taxon>
        <taxon>Colletotrichum graminicola species complex</taxon>
    </lineage>
</organism>
<evidence type="ECO:0000259" key="3">
    <source>
        <dbReference type="Pfam" id="PF24864"/>
    </source>
</evidence>
<evidence type="ECO:0000256" key="2">
    <source>
        <dbReference type="SAM" id="MobiDB-lite"/>
    </source>
</evidence>
<feature type="compositionally biased region" description="Polar residues" evidence="2">
    <location>
        <begin position="23"/>
        <end position="48"/>
    </location>
</feature>
<feature type="compositionally biased region" description="Polar residues" evidence="2">
    <location>
        <begin position="54"/>
        <end position="67"/>
    </location>
</feature>
<dbReference type="OrthoDB" id="3439669at2759"/>
<dbReference type="EMBL" id="GG697393">
    <property type="protein sequence ID" value="EFQ35443.1"/>
    <property type="molecule type" value="Genomic_DNA"/>
</dbReference>
<accession>E3QX55</accession>
<dbReference type="STRING" id="645133.E3QX55"/>
<reference evidence="5" key="1">
    <citation type="journal article" date="2012" name="Nat. Genet.">
        <title>Lifestyle transitions in plant pathogenic Colletotrichum fungi deciphered by genome and transcriptome analyses.</title>
        <authorList>
            <person name="O'Connell R.J."/>
            <person name="Thon M.R."/>
            <person name="Hacquard S."/>
            <person name="Amyotte S.G."/>
            <person name="Kleemann J."/>
            <person name="Torres M.F."/>
            <person name="Damm U."/>
            <person name="Buiate E.A."/>
            <person name="Epstein L."/>
            <person name="Alkan N."/>
            <person name="Altmueller J."/>
            <person name="Alvarado-Balderrama L."/>
            <person name="Bauser C.A."/>
            <person name="Becker C."/>
            <person name="Birren B.W."/>
            <person name="Chen Z."/>
            <person name="Choi J."/>
            <person name="Crouch J.A."/>
            <person name="Duvick J.P."/>
            <person name="Farman M.A."/>
            <person name="Gan P."/>
            <person name="Heiman D."/>
            <person name="Henrissat B."/>
            <person name="Howard R.J."/>
            <person name="Kabbage M."/>
            <person name="Koch C."/>
            <person name="Kracher B."/>
            <person name="Kubo Y."/>
            <person name="Law A.D."/>
            <person name="Lebrun M.-H."/>
            <person name="Lee Y.-H."/>
            <person name="Miyara I."/>
            <person name="Moore N."/>
            <person name="Neumann U."/>
            <person name="Nordstroem K."/>
            <person name="Panaccione D.G."/>
            <person name="Panstruga R."/>
            <person name="Place M."/>
            <person name="Proctor R.H."/>
            <person name="Prusky D."/>
            <person name="Rech G."/>
            <person name="Reinhardt R."/>
            <person name="Rollins J.A."/>
            <person name="Rounsley S."/>
            <person name="Schardl C.L."/>
            <person name="Schwartz D.C."/>
            <person name="Shenoy N."/>
            <person name="Shirasu K."/>
            <person name="Sikhakolli U.R."/>
            <person name="Stueber K."/>
            <person name="Sukno S.A."/>
            <person name="Sweigard J.A."/>
            <person name="Takano Y."/>
            <person name="Takahara H."/>
            <person name="Trail F."/>
            <person name="van der Does H.C."/>
            <person name="Voll L.M."/>
            <person name="Will I."/>
            <person name="Young S."/>
            <person name="Zeng Q."/>
            <person name="Zhang J."/>
            <person name="Zhou S."/>
            <person name="Dickman M.B."/>
            <person name="Schulze-Lefert P."/>
            <person name="Ver Loren van Themaat E."/>
            <person name="Ma L.-J."/>
            <person name="Vaillancourt L.J."/>
        </authorList>
    </citation>
    <scope>NUCLEOTIDE SEQUENCE [LARGE SCALE GENOMIC DNA]</scope>
    <source>
        <strain evidence="5">M1.001 / M2 / FGSC 10212</strain>
    </source>
</reference>
<feature type="region of interest" description="Disordered" evidence="2">
    <location>
        <begin position="111"/>
        <end position="206"/>
    </location>
</feature>
<keyword evidence="1" id="KW-0175">Coiled coil</keyword>
<dbReference type="RefSeq" id="XP_008099463.1">
    <property type="nucleotide sequence ID" value="XM_008101272.1"/>
</dbReference>
<dbReference type="GeneID" id="24415952"/>
<feature type="compositionally biased region" description="Acidic residues" evidence="2">
    <location>
        <begin position="171"/>
        <end position="181"/>
    </location>
</feature>
<feature type="region of interest" description="Disordered" evidence="2">
    <location>
        <begin position="748"/>
        <end position="800"/>
    </location>
</feature>
<feature type="region of interest" description="Disordered" evidence="2">
    <location>
        <begin position="826"/>
        <end position="993"/>
    </location>
</feature>
<feature type="compositionally biased region" description="Acidic residues" evidence="2">
    <location>
        <begin position="782"/>
        <end position="793"/>
    </location>
</feature>
<feature type="compositionally biased region" description="Low complexity" evidence="2">
    <location>
        <begin position="936"/>
        <end position="953"/>
    </location>
</feature>
<dbReference type="InterPro" id="IPR056632">
    <property type="entry name" value="DUF7730"/>
</dbReference>